<protein>
    <submittedName>
        <fullName evidence="1">Uncharacterized protein</fullName>
    </submittedName>
</protein>
<evidence type="ECO:0000313" key="1">
    <source>
        <dbReference type="EMBL" id="RHN42484.1"/>
    </source>
</evidence>
<reference evidence="1" key="1">
    <citation type="journal article" date="2018" name="Nat. Plants">
        <title>Whole-genome landscape of Medicago truncatula symbiotic genes.</title>
        <authorList>
            <person name="Pecrix Y."/>
            <person name="Gamas P."/>
            <person name="Carrere S."/>
        </authorList>
    </citation>
    <scope>NUCLEOTIDE SEQUENCE</scope>
    <source>
        <tissue evidence="1">Leaves</tissue>
    </source>
</reference>
<dbReference type="AlphaFoldDB" id="A0A396GSJ7"/>
<dbReference type="Gramene" id="rna48931">
    <property type="protein sequence ID" value="RHN42484.1"/>
    <property type="gene ID" value="gene48931"/>
</dbReference>
<comment type="caution">
    <text evidence="1">The sequence shown here is derived from an EMBL/GenBank/DDBJ whole genome shotgun (WGS) entry which is preliminary data.</text>
</comment>
<name>A0A396GSJ7_MEDTR</name>
<gene>
    <name evidence="1" type="ORF">MtrunA17_Chr8g0377391</name>
</gene>
<dbReference type="EMBL" id="PSQE01000008">
    <property type="protein sequence ID" value="RHN42484.1"/>
    <property type="molecule type" value="Genomic_DNA"/>
</dbReference>
<dbReference type="Proteomes" id="UP000265566">
    <property type="component" value="Chromosome 8"/>
</dbReference>
<accession>A0A396GSJ7</accession>
<sequence>MNPFAYSKTAINLALQNIQNSEFPRIKDFPLKYAKVNIGTPSFVTMLSDDSDVHFTSKVLETKSINAGHFTSYFIIEPRDIVPSVEDFISFSDTDATEDFTCASSLLSTSPWDSYATKSVSLVHSDRTTSTAQAITHTTSQRIPLTSSEYWHGDLDQHVDSSMWISNSRL</sequence>
<proteinExistence type="predicted"/>
<organism evidence="1">
    <name type="scientific">Medicago truncatula</name>
    <name type="common">Barrel medic</name>
    <name type="synonym">Medicago tribuloides</name>
    <dbReference type="NCBI Taxonomy" id="3880"/>
    <lineage>
        <taxon>Eukaryota</taxon>
        <taxon>Viridiplantae</taxon>
        <taxon>Streptophyta</taxon>
        <taxon>Embryophyta</taxon>
        <taxon>Tracheophyta</taxon>
        <taxon>Spermatophyta</taxon>
        <taxon>Magnoliopsida</taxon>
        <taxon>eudicotyledons</taxon>
        <taxon>Gunneridae</taxon>
        <taxon>Pentapetalae</taxon>
        <taxon>rosids</taxon>
        <taxon>fabids</taxon>
        <taxon>Fabales</taxon>
        <taxon>Fabaceae</taxon>
        <taxon>Papilionoideae</taxon>
        <taxon>50 kb inversion clade</taxon>
        <taxon>NPAAA clade</taxon>
        <taxon>Hologalegina</taxon>
        <taxon>IRL clade</taxon>
        <taxon>Trifolieae</taxon>
        <taxon>Medicago</taxon>
    </lineage>
</organism>